<feature type="region of interest" description="Disordered" evidence="1">
    <location>
        <begin position="82"/>
        <end position="122"/>
    </location>
</feature>
<keyword evidence="4" id="KW-1185">Reference proteome</keyword>
<protein>
    <submittedName>
        <fullName evidence="3">Dixin</fullName>
    </submittedName>
</protein>
<keyword evidence="2" id="KW-0732">Signal</keyword>
<gene>
    <name evidence="3" type="ORF">H920_03831</name>
</gene>
<feature type="signal peptide" evidence="2">
    <location>
        <begin position="1"/>
        <end position="40"/>
    </location>
</feature>
<evidence type="ECO:0000313" key="4">
    <source>
        <dbReference type="Proteomes" id="UP000028990"/>
    </source>
</evidence>
<proteinExistence type="predicted"/>
<organism evidence="3 4">
    <name type="scientific">Fukomys damarensis</name>
    <name type="common">Damaraland mole rat</name>
    <name type="synonym">Cryptomys damarensis</name>
    <dbReference type="NCBI Taxonomy" id="885580"/>
    <lineage>
        <taxon>Eukaryota</taxon>
        <taxon>Metazoa</taxon>
        <taxon>Chordata</taxon>
        <taxon>Craniata</taxon>
        <taxon>Vertebrata</taxon>
        <taxon>Euteleostomi</taxon>
        <taxon>Mammalia</taxon>
        <taxon>Eutheria</taxon>
        <taxon>Euarchontoglires</taxon>
        <taxon>Glires</taxon>
        <taxon>Rodentia</taxon>
        <taxon>Hystricomorpha</taxon>
        <taxon>Bathyergidae</taxon>
        <taxon>Fukomys</taxon>
    </lineage>
</organism>
<evidence type="ECO:0000313" key="3">
    <source>
        <dbReference type="EMBL" id="KFO34803.1"/>
    </source>
</evidence>
<feature type="compositionally biased region" description="Basic and acidic residues" evidence="1">
    <location>
        <begin position="242"/>
        <end position="253"/>
    </location>
</feature>
<dbReference type="AlphaFoldDB" id="A0A091DWI7"/>
<name>A0A091DWI7_FUKDA</name>
<feature type="compositionally biased region" description="Low complexity" evidence="1">
    <location>
        <begin position="82"/>
        <end position="93"/>
    </location>
</feature>
<sequence>MKPGVEQAGWKIPRGPGLLPGRCKGLLLLLLLGLARSTQGPPPLTAAPRSRTPGPGASVLRNMWGSPHPHWNTRWCAPAYAASSASPGAPGSPNVSNDPIQALPYTQDLSPTRGEGTSVGKAQATVHRVNPLTQGEEKADFVIIPSEGIEIRTEEIDSPLSQDWQPESPGTHLETSWEEQLLGQQEHLEKETEEAKKMISGLQALLLNGSFPEDEQERPLALCEPGVNPEEQLITIQSGSEHGGKSRPEERTAEMSTRSQKFTGVKDALQQRLTQQDTVFFSSSKNS</sequence>
<dbReference type="EMBL" id="KN121905">
    <property type="protein sequence ID" value="KFO34803.1"/>
    <property type="molecule type" value="Genomic_DNA"/>
</dbReference>
<evidence type="ECO:0000256" key="1">
    <source>
        <dbReference type="SAM" id="MobiDB-lite"/>
    </source>
</evidence>
<evidence type="ECO:0000256" key="2">
    <source>
        <dbReference type="SAM" id="SignalP"/>
    </source>
</evidence>
<accession>A0A091DWI7</accession>
<dbReference type="Proteomes" id="UP000028990">
    <property type="component" value="Unassembled WGS sequence"/>
</dbReference>
<feature type="chain" id="PRO_5001871984" evidence="2">
    <location>
        <begin position="41"/>
        <end position="287"/>
    </location>
</feature>
<reference evidence="3 4" key="1">
    <citation type="submission" date="2013-11" db="EMBL/GenBank/DDBJ databases">
        <title>The Damaraland mole rat (Fukomys damarensis) genome and evolution of African mole rats.</title>
        <authorList>
            <person name="Gladyshev V.N."/>
            <person name="Fang X."/>
        </authorList>
    </citation>
    <scope>NUCLEOTIDE SEQUENCE [LARGE SCALE GENOMIC DNA]</scope>
    <source>
        <tissue evidence="3">Liver</tissue>
    </source>
</reference>
<feature type="region of interest" description="Disordered" evidence="1">
    <location>
        <begin position="233"/>
        <end position="265"/>
    </location>
</feature>